<dbReference type="Gene3D" id="1.10.357.10">
    <property type="entry name" value="Tetracycline Repressor, domain 2"/>
    <property type="match status" value="1"/>
</dbReference>
<dbReference type="InterPro" id="IPR011075">
    <property type="entry name" value="TetR_C"/>
</dbReference>
<dbReference type="EMBL" id="LVZK01000001">
    <property type="protein sequence ID" value="OAP86323.1"/>
    <property type="molecule type" value="Genomic_DNA"/>
</dbReference>
<comment type="caution">
    <text evidence="6">The sequence shown here is derived from an EMBL/GenBank/DDBJ whole genome shotgun (WGS) entry which is preliminary data.</text>
</comment>
<keyword evidence="7" id="KW-1185">Reference proteome</keyword>
<feature type="DNA-binding region" description="H-T-H motif" evidence="4">
    <location>
        <begin position="29"/>
        <end position="48"/>
    </location>
</feature>
<gene>
    <name evidence="6" type="ORF">A4H34_03960</name>
</gene>
<evidence type="ECO:0000259" key="5">
    <source>
        <dbReference type="PROSITE" id="PS50977"/>
    </source>
</evidence>
<keyword evidence="2 4" id="KW-0238">DNA-binding</keyword>
<dbReference type="OrthoDB" id="9805134at2"/>
<dbReference type="GO" id="GO:0003677">
    <property type="term" value="F:DNA binding"/>
    <property type="evidence" value="ECO:0007669"/>
    <property type="project" value="UniProtKB-UniRule"/>
</dbReference>
<dbReference type="InterPro" id="IPR009057">
    <property type="entry name" value="Homeodomain-like_sf"/>
</dbReference>
<dbReference type="RefSeq" id="WP_064231161.1">
    <property type="nucleotide sequence ID" value="NZ_LVZK01000001.1"/>
</dbReference>
<dbReference type="InterPro" id="IPR001647">
    <property type="entry name" value="HTH_TetR"/>
</dbReference>
<evidence type="ECO:0000256" key="1">
    <source>
        <dbReference type="ARBA" id="ARBA00023015"/>
    </source>
</evidence>
<dbReference type="PANTHER" id="PTHR47506">
    <property type="entry name" value="TRANSCRIPTIONAL REGULATORY PROTEIN"/>
    <property type="match status" value="1"/>
</dbReference>
<accession>A0A179B507</accession>
<dbReference type="Gene3D" id="1.10.10.60">
    <property type="entry name" value="Homeodomain-like"/>
    <property type="match status" value="1"/>
</dbReference>
<dbReference type="InterPro" id="IPR036271">
    <property type="entry name" value="Tet_transcr_reg_TetR-rel_C_sf"/>
</dbReference>
<dbReference type="Proteomes" id="UP000078368">
    <property type="component" value="Unassembled WGS sequence"/>
</dbReference>
<keyword evidence="1" id="KW-0805">Transcription regulation</keyword>
<keyword evidence="3" id="KW-0804">Transcription</keyword>
<evidence type="ECO:0000256" key="2">
    <source>
        <dbReference type="ARBA" id="ARBA00023125"/>
    </source>
</evidence>
<feature type="domain" description="HTH tetR-type" evidence="5">
    <location>
        <begin position="6"/>
        <end position="66"/>
    </location>
</feature>
<dbReference type="AlphaFoldDB" id="A0A179B507"/>
<reference evidence="6 7" key="1">
    <citation type="submission" date="2016-04" db="EMBL/GenBank/DDBJ databases">
        <title>Peptidophaga gingivicola gen. nov., sp. nov., isolated from human subgingival plaque.</title>
        <authorList>
            <person name="Beall C.J."/>
            <person name="Mokrzan E.M."/>
            <person name="Griffen A.L."/>
            <person name="Leys E.J."/>
        </authorList>
    </citation>
    <scope>NUCLEOTIDE SEQUENCE [LARGE SCALE GENOMIC DNA]</scope>
    <source>
        <strain evidence="6 7">BA112</strain>
    </source>
</reference>
<protein>
    <submittedName>
        <fullName evidence="6">TetR family transcriptional regulator</fullName>
    </submittedName>
</protein>
<proteinExistence type="predicted"/>
<name>A0A179B507_9ACTO</name>
<dbReference type="STRING" id="1823756.A4H34_03960"/>
<evidence type="ECO:0000256" key="4">
    <source>
        <dbReference type="PROSITE-ProRule" id="PRU00335"/>
    </source>
</evidence>
<dbReference type="SUPFAM" id="SSF48498">
    <property type="entry name" value="Tetracyclin repressor-like, C-terminal domain"/>
    <property type="match status" value="1"/>
</dbReference>
<dbReference type="SUPFAM" id="SSF46689">
    <property type="entry name" value="Homeodomain-like"/>
    <property type="match status" value="1"/>
</dbReference>
<dbReference type="Pfam" id="PF16925">
    <property type="entry name" value="TetR_C_13"/>
    <property type="match status" value="1"/>
</dbReference>
<organism evidence="6 7">
    <name type="scientific">Peptidiphaga gingivicola</name>
    <dbReference type="NCBI Taxonomy" id="2741497"/>
    <lineage>
        <taxon>Bacteria</taxon>
        <taxon>Bacillati</taxon>
        <taxon>Actinomycetota</taxon>
        <taxon>Actinomycetes</taxon>
        <taxon>Actinomycetales</taxon>
        <taxon>Actinomycetaceae</taxon>
        <taxon>Peptidiphaga</taxon>
    </lineage>
</organism>
<evidence type="ECO:0000313" key="7">
    <source>
        <dbReference type="Proteomes" id="UP000078368"/>
    </source>
</evidence>
<dbReference type="PROSITE" id="PS50977">
    <property type="entry name" value="HTH_TETR_2"/>
    <property type="match status" value="1"/>
</dbReference>
<evidence type="ECO:0000256" key="3">
    <source>
        <dbReference type="ARBA" id="ARBA00023163"/>
    </source>
</evidence>
<dbReference type="PRINTS" id="PR00455">
    <property type="entry name" value="HTHTETR"/>
</dbReference>
<sequence length="194" mass="21573">MSRPRKFDEDDVVERAMEEFWTNGYAATSPARLAEATGVAKGSLYNAFSSKRALFERCLDKYQQQIAKLAEGLMDHPGTTRECLRDALRAVVDSDLAQVRRRGCLIGNTAVELAGDDPDLARKIRKMQSESTAWFARRVERGQREGDVRPDLDATAFAEQMATTLAGLRVMAVTHEAESLYRVIDMALAALQTS</sequence>
<evidence type="ECO:0000313" key="6">
    <source>
        <dbReference type="EMBL" id="OAP86323.1"/>
    </source>
</evidence>
<dbReference type="PANTHER" id="PTHR47506:SF10">
    <property type="entry name" value="TRANSCRIPTIONAL REGULATORY PROTEIN"/>
    <property type="match status" value="1"/>
</dbReference>
<dbReference type="Pfam" id="PF00440">
    <property type="entry name" value="TetR_N"/>
    <property type="match status" value="1"/>
</dbReference>